<evidence type="ECO:0000256" key="10">
    <source>
        <dbReference type="ARBA" id="ARBA00029774"/>
    </source>
</evidence>
<dbReference type="PANTHER" id="PTHR17490">
    <property type="entry name" value="SUA5"/>
    <property type="match status" value="1"/>
</dbReference>
<protein>
    <recommendedName>
        <fullName evidence="10">L-threonylcarbamoyladenylate synthase</fullName>
        <ecNumber evidence="3">2.7.7.87</ecNumber>
    </recommendedName>
    <alternativeName>
        <fullName evidence="10">L-threonylcarbamoyladenylate synthase</fullName>
    </alternativeName>
</protein>
<dbReference type="Proteomes" id="UP000176974">
    <property type="component" value="Unassembled WGS sequence"/>
</dbReference>
<dbReference type="GO" id="GO:0061710">
    <property type="term" value="F:L-threonylcarbamoyladenylate synthase"/>
    <property type="evidence" value="ECO:0007669"/>
    <property type="project" value="UniProtKB-EC"/>
</dbReference>
<dbReference type="InterPro" id="IPR017945">
    <property type="entry name" value="DHBP_synth_RibB-like_a/b_dom"/>
</dbReference>
<dbReference type="GO" id="GO:0005524">
    <property type="term" value="F:ATP binding"/>
    <property type="evidence" value="ECO:0007669"/>
    <property type="project" value="UniProtKB-KW"/>
</dbReference>
<dbReference type="PANTHER" id="PTHR17490:SF16">
    <property type="entry name" value="THREONYLCARBAMOYL-AMP SYNTHASE"/>
    <property type="match status" value="1"/>
</dbReference>
<dbReference type="GO" id="GO:0000049">
    <property type="term" value="F:tRNA binding"/>
    <property type="evidence" value="ECO:0007669"/>
    <property type="project" value="TreeGrafter"/>
</dbReference>
<dbReference type="Gene3D" id="3.90.870.10">
    <property type="entry name" value="DHBP synthase"/>
    <property type="match status" value="1"/>
</dbReference>
<evidence type="ECO:0000313" key="13">
    <source>
        <dbReference type="EMBL" id="OGZ35017.1"/>
    </source>
</evidence>
<dbReference type="GO" id="GO:0008033">
    <property type="term" value="P:tRNA processing"/>
    <property type="evidence" value="ECO:0007669"/>
    <property type="project" value="UniProtKB-KW"/>
</dbReference>
<gene>
    <name evidence="13" type="ORF">A2815_01250</name>
</gene>
<organism evidence="13 14">
    <name type="scientific">Candidatus Portnoybacteria bacterium RIFCSPHIGHO2_01_FULL_40_12b</name>
    <dbReference type="NCBI Taxonomy" id="1801994"/>
    <lineage>
        <taxon>Bacteria</taxon>
        <taxon>Candidatus Portnoyibacteriota</taxon>
    </lineage>
</organism>
<dbReference type="Pfam" id="PF01300">
    <property type="entry name" value="Sua5_yciO_yrdC"/>
    <property type="match status" value="1"/>
</dbReference>
<keyword evidence="4" id="KW-0963">Cytoplasm</keyword>
<dbReference type="NCBIfam" id="TIGR00057">
    <property type="entry name" value="L-threonylcarbamoyladenylate synthase"/>
    <property type="match status" value="1"/>
</dbReference>
<evidence type="ECO:0000256" key="8">
    <source>
        <dbReference type="ARBA" id="ARBA00022741"/>
    </source>
</evidence>
<comment type="subcellular location">
    <subcellularLocation>
        <location evidence="1">Cytoplasm</location>
    </subcellularLocation>
</comment>
<keyword evidence="5" id="KW-0808">Transferase</keyword>
<evidence type="ECO:0000259" key="12">
    <source>
        <dbReference type="PROSITE" id="PS51163"/>
    </source>
</evidence>
<keyword evidence="8" id="KW-0547">Nucleotide-binding</keyword>
<name>A0A1G2FAX7_9BACT</name>
<dbReference type="EMBL" id="MHMY01000021">
    <property type="protein sequence ID" value="OGZ35017.1"/>
    <property type="molecule type" value="Genomic_DNA"/>
</dbReference>
<dbReference type="GO" id="GO:0003725">
    <property type="term" value="F:double-stranded RNA binding"/>
    <property type="evidence" value="ECO:0007669"/>
    <property type="project" value="InterPro"/>
</dbReference>
<dbReference type="AlphaFoldDB" id="A0A1G2FAX7"/>
<keyword evidence="6" id="KW-0819">tRNA processing</keyword>
<dbReference type="InterPro" id="IPR006070">
    <property type="entry name" value="Sua5-like_dom"/>
</dbReference>
<reference evidence="13 14" key="1">
    <citation type="journal article" date="2016" name="Nat. Commun.">
        <title>Thousands of microbial genomes shed light on interconnected biogeochemical processes in an aquifer system.</title>
        <authorList>
            <person name="Anantharaman K."/>
            <person name="Brown C.T."/>
            <person name="Hug L.A."/>
            <person name="Sharon I."/>
            <person name="Castelle C.J."/>
            <person name="Probst A.J."/>
            <person name="Thomas B.C."/>
            <person name="Singh A."/>
            <person name="Wilkins M.J."/>
            <person name="Karaoz U."/>
            <person name="Brodie E.L."/>
            <person name="Williams K.H."/>
            <person name="Hubbard S.S."/>
            <person name="Banfield J.F."/>
        </authorList>
    </citation>
    <scope>NUCLEOTIDE SEQUENCE [LARGE SCALE GENOMIC DNA]</scope>
</reference>
<evidence type="ECO:0000256" key="11">
    <source>
        <dbReference type="ARBA" id="ARBA00048366"/>
    </source>
</evidence>
<evidence type="ECO:0000256" key="7">
    <source>
        <dbReference type="ARBA" id="ARBA00022695"/>
    </source>
</evidence>
<proteinExistence type="inferred from homology"/>
<comment type="similarity">
    <text evidence="2">Belongs to the SUA5 family.</text>
</comment>
<dbReference type="GO" id="GO:0006450">
    <property type="term" value="P:regulation of translational fidelity"/>
    <property type="evidence" value="ECO:0007669"/>
    <property type="project" value="TreeGrafter"/>
</dbReference>
<dbReference type="EC" id="2.7.7.87" evidence="3"/>
<comment type="catalytic activity">
    <reaction evidence="11">
        <text>L-threonine + hydrogencarbonate + ATP = L-threonylcarbamoyladenylate + diphosphate + H2O</text>
        <dbReference type="Rhea" id="RHEA:36407"/>
        <dbReference type="ChEBI" id="CHEBI:15377"/>
        <dbReference type="ChEBI" id="CHEBI:17544"/>
        <dbReference type="ChEBI" id="CHEBI:30616"/>
        <dbReference type="ChEBI" id="CHEBI:33019"/>
        <dbReference type="ChEBI" id="CHEBI:57926"/>
        <dbReference type="ChEBI" id="CHEBI:73682"/>
        <dbReference type="EC" id="2.7.7.87"/>
    </reaction>
</comment>
<evidence type="ECO:0000256" key="1">
    <source>
        <dbReference type="ARBA" id="ARBA00004496"/>
    </source>
</evidence>
<evidence type="ECO:0000313" key="14">
    <source>
        <dbReference type="Proteomes" id="UP000176974"/>
    </source>
</evidence>
<evidence type="ECO:0000256" key="4">
    <source>
        <dbReference type="ARBA" id="ARBA00022490"/>
    </source>
</evidence>
<dbReference type="SUPFAM" id="SSF55821">
    <property type="entry name" value="YrdC/RibB"/>
    <property type="match status" value="1"/>
</dbReference>
<comment type="caution">
    <text evidence="13">The sequence shown here is derived from an EMBL/GenBank/DDBJ whole genome shotgun (WGS) entry which is preliminary data.</text>
</comment>
<sequence length="211" mass="23240">MEIVKINPENPEIEIIQKAADVVRRGGAVVFPTDTIYGLGVDALMPYTVERLFKIKKRPTTKPAPILVKDIEMVKKLAFVNGKIERALAAVWPGAVTVVLEKKGIVPEILTAGKRTVGLRIADYRITQLLMEQLDFPLTATSANFSGEPSLLCADEIIKIFEKHYPRPDLILDAGCLLPSPPSTVLDLTGPKPKILRIGPVNKEQLLEILK</sequence>
<evidence type="ECO:0000256" key="9">
    <source>
        <dbReference type="ARBA" id="ARBA00022840"/>
    </source>
</evidence>
<evidence type="ECO:0000256" key="3">
    <source>
        <dbReference type="ARBA" id="ARBA00012584"/>
    </source>
</evidence>
<keyword evidence="7" id="KW-0548">Nucleotidyltransferase</keyword>
<evidence type="ECO:0000256" key="2">
    <source>
        <dbReference type="ARBA" id="ARBA00007663"/>
    </source>
</evidence>
<dbReference type="GO" id="GO:0005737">
    <property type="term" value="C:cytoplasm"/>
    <property type="evidence" value="ECO:0007669"/>
    <property type="project" value="UniProtKB-SubCell"/>
</dbReference>
<dbReference type="PROSITE" id="PS51163">
    <property type="entry name" value="YRDC"/>
    <property type="match status" value="1"/>
</dbReference>
<dbReference type="InterPro" id="IPR050156">
    <property type="entry name" value="TC-AMP_synthase_SUA5"/>
</dbReference>
<keyword evidence="9" id="KW-0067">ATP-binding</keyword>
<feature type="domain" description="YrdC-like" evidence="12">
    <location>
        <begin position="13"/>
        <end position="201"/>
    </location>
</feature>
<accession>A0A1G2FAX7</accession>
<evidence type="ECO:0000256" key="5">
    <source>
        <dbReference type="ARBA" id="ARBA00022679"/>
    </source>
</evidence>
<evidence type="ECO:0000256" key="6">
    <source>
        <dbReference type="ARBA" id="ARBA00022694"/>
    </source>
</evidence>